<name>A0A644ZLZ3_9ZZZZ</name>
<dbReference type="EMBL" id="VSSQ01009548">
    <property type="protein sequence ID" value="MPM41949.1"/>
    <property type="molecule type" value="Genomic_DNA"/>
</dbReference>
<feature type="domain" description="Putative regulatory protein FmdB zinc ribbon" evidence="2">
    <location>
        <begin position="1"/>
        <end position="40"/>
    </location>
</feature>
<dbReference type="AlphaFoldDB" id="A0A644ZLZ3"/>
<comment type="caution">
    <text evidence="3">The sequence shown here is derived from an EMBL/GenBank/DDBJ whole genome shotgun (WGS) entry which is preliminary data.</text>
</comment>
<feature type="region of interest" description="Disordered" evidence="1">
    <location>
        <begin position="44"/>
        <end position="69"/>
    </location>
</feature>
<reference evidence="3" key="1">
    <citation type="submission" date="2019-08" db="EMBL/GenBank/DDBJ databases">
        <authorList>
            <person name="Kucharzyk K."/>
            <person name="Murdoch R.W."/>
            <person name="Higgins S."/>
            <person name="Loffler F."/>
        </authorList>
    </citation>
    <scope>NUCLEOTIDE SEQUENCE</scope>
</reference>
<protein>
    <recommendedName>
        <fullName evidence="2">Putative regulatory protein FmdB zinc ribbon domain-containing protein</fullName>
    </recommendedName>
</protein>
<dbReference type="InterPro" id="IPR013429">
    <property type="entry name" value="Regulatory_FmdB_Zinc_ribbon"/>
</dbReference>
<evidence type="ECO:0000313" key="3">
    <source>
        <dbReference type="EMBL" id="MPM41949.1"/>
    </source>
</evidence>
<sequence>MILYDFVCTDGHDFEALIASMSDDAPSCPVCQAPSRRRLARLNIGGRADTGVSRDQMPRSWTQTGAGDRETIRHWHEVAAKREKLEERHPELAGDRRPILAHEGIFARKPLRAGDDIAAAVRDASSPTQSDTHKDKQQQ</sequence>
<evidence type="ECO:0000259" key="2">
    <source>
        <dbReference type="SMART" id="SM00834"/>
    </source>
</evidence>
<feature type="region of interest" description="Disordered" evidence="1">
    <location>
        <begin position="117"/>
        <end position="139"/>
    </location>
</feature>
<dbReference type="SMART" id="SM00834">
    <property type="entry name" value="CxxC_CXXC_SSSS"/>
    <property type="match status" value="1"/>
</dbReference>
<organism evidence="3">
    <name type="scientific">bioreactor metagenome</name>
    <dbReference type="NCBI Taxonomy" id="1076179"/>
    <lineage>
        <taxon>unclassified sequences</taxon>
        <taxon>metagenomes</taxon>
        <taxon>ecological metagenomes</taxon>
    </lineage>
</organism>
<gene>
    <name evidence="3" type="ORF">SDC9_88611</name>
</gene>
<proteinExistence type="predicted"/>
<accession>A0A644ZLZ3</accession>
<evidence type="ECO:0000256" key="1">
    <source>
        <dbReference type="SAM" id="MobiDB-lite"/>
    </source>
</evidence>